<evidence type="ECO:0000313" key="4">
    <source>
        <dbReference type="EMBL" id="CAH0111019.1"/>
    </source>
</evidence>
<dbReference type="GO" id="GO:0031380">
    <property type="term" value="C:nuclear RNA-directed RNA polymerase complex"/>
    <property type="evidence" value="ECO:0007669"/>
    <property type="project" value="TreeGrafter"/>
</dbReference>
<dbReference type="InterPro" id="IPR027417">
    <property type="entry name" value="P-loop_NTPase"/>
</dbReference>
<evidence type="ECO:0000259" key="3">
    <source>
        <dbReference type="Pfam" id="PF25396"/>
    </source>
</evidence>
<dbReference type="AlphaFoldDB" id="A0A8J2RYW6"/>
<reference evidence="4" key="1">
    <citation type="submission" date="2021-11" db="EMBL/GenBank/DDBJ databases">
        <authorList>
            <person name="Schell T."/>
        </authorList>
    </citation>
    <scope>NUCLEOTIDE SEQUENCE</scope>
    <source>
        <strain evidence="4">M5</strain>
    </source>
</reference>
<feature type="compositionally biased region" description="Basic and acidic residues" evidence="1">
    <location>
        <begin position="489"/>
        <end position="501"/>
    </location>
</feature>
<comment type="caution">
    <text evidence="4">The sequence shown here is derived from an EMBL/GenBank/DDBJ whole genome shotgun (WGS) entry which is preliminary data.</text>
</comment>
<dbReference type="GO" id="GO:0004386">
    <property type="term" value="F:helicase activity"/>
    <property type="evidence" value="ECO:0007669"/>
    <property type="project" value="InterPro"/>
</dbReference>
<dbReference type="PANTHER" id="PTHR10887:SF341">
    <property type="entry name" value="NFX1-TYPE ZINC FINGER-CONTAINING PROTEIN 1"/>
    <property type="match status" value="1"/>
</dbReference>
<name>A0A8J2RYW6_9CRUS</name>
<dbReference type="InterPro" id="IPR045055">
    <property type="entry name" value="DNA2/NAM7-like"/>
</dbReference>
<feature type="domain" description="DNA2/NAM7 helicase helicase" evidence="2">
    <location>
        <begin position="263"/>
        <end position="724"/>
    </location>
</feature>
<evidence type="ECO:0000256" key="1">
    <source>
        <dbReference type="SAM" id="MobiDB-lite"/>
    </source>
</evidence>
<dbReference type="Gene3D" id="3.40.50.300">
    <property type="entry name" value="P-loop containing nucleotide triphosphate hydrolases"/>
    <property type="match status" value="2"/>
</dbReference>
<feature type="compositionally biased region" description="Acidic residues" evidence="1">
    <location>
        <begin position="503"/>
        <end position="515"/>
    </location>
</feature>
<dbReference type="InterPro" id="IPR057373">
    <property type="entry name" value="ZNFX1"/>
</dbReference>
<dbReference type="CDD" id="cd17936">
    <property type="entry name" value="EEXXEc_NFX1"/>
    <property type="match status" value="1"/>
</dbReference>
<protein>
    <submittedName>
        <fullName evidence="4">Uncharacterized protein</fullName>
    </submittedName>
</protein>
<dbReference type="SUPFAM" id="SSF52540">
    <property type="entry name" value="P-loop containing nucleoside triphosphate hydrolases"/>
    <property type="match status" value="1"/>
</dbReference>
<dbReference type="PANTHER" id="PTHR10887">
    <property type="entry name" value="DNA2/NAM7 HELICASE FAMILY"/>
    <property type="match status" value="1"/>
</dbReference>
<feature type="domain" description="ZNFX1" evidence="3">
    <location>
        <begin position="84"/>
        <end position="186"/>
    </location>
</feature>
<keyword evidence="5" id="KW-1185">Reference proteome</keyword>
<dbReference type="GO" id="GO:0031048">
    <property type="term" value="P:regulatory ncRNA-mediated heterochromatin formation"/>
    <property type="evidence" value="ECO:0007669"/>
    <property type="project" value="TreeGrafter"/>
</dbReference>
<dbReference type="EMBL" id="CAKKLH010000309">
    <property type="protein sequence ID" value="CAH0111019.1"/>
    <property type="molecule type" value="Genomic_DNA"/>
</dbReference>
<dbReference type="InterPro" id="IPR041677">
    <property type="entry name" value="DNA2/NAM7_AAA_11"/>
</dbReference>
<proteinExistence type="predicted"/>
<organism evidence="4 5">
    <name type="scientific">Daphnia galeata</name>
    <dbReference type="NCBI Taxonomy" id="27404"/>
    <lineage>
        <taxon>Eukaryota</taxon>
        <taxon>Metazoa</taxon>
        <taxon>Ecdysozoa</taxon>
        <taxon>Arthropoda</taxon>
        <taxon>Crustacea</taxon>
        <taxon>Branchiopoda</taxon>
        <taxon>Diplostraca</taxon>
        <taxon>Cladocera</taxon>
        <taxon>Anomopoda</taxon>
        <taxon>Daphniidae</taxon>
        <taxon>Daphnia</taxon>
    </lineage>
</organism>
<evidence type="ECO:0000259" key="2">
    <source>
        <dbReference type="Pfam" id="PF13086"/>
    </source>
</evidence>
<sequence length="887" mass="102975">MSETLTSFTEEPPDDIANWCIVPSQRDILRSDQLFLRPNFVGRPYPDLETYLDVQFRLLMADFVLPLRQGVAKLLSGKYQPRDVKEIRIYENVTFKRGGLFHDRQRFVPERESSWRIYAVHFNASARVNWTTSRRLIHGSLVCLWDRTSNELIVASVRHGEVLLAIESSDASNNFNMNKTYIMLESVIFFEPYRAVLQVLQNFTYDSFPVLDYILGAETCRTSPSYLSTQSFSYDLRNNDGSSFSTKSLTNISSWPCATKLGLDQRQHEALYSALTSRVSLIQGPPGTGKTFLALRILRSLLDNKILWQGKNNEEQNLKLKISNCGGSTRRVNWHIKNKIFWENYGGDWRDDRAPIVVICFTNHALDQFLEGVLRSTEKIIRIGSQSKAPILENFLNMEVQIGSIKFHIRQTKSEILKISDLKRRGVISAEIYEVFEEAERKRIKRKRKDNILEWWLGWSNHRQLLKVFRETRMQNRLKQVNEASAVTTKERDSTDTRQVVEENWEEPDSTASDDEVEDIVIDDDEDFQEELRLAQEEAKIETTPDEAFEDDELNLNLDSPTINGEEKILLGFAKKQLERMGFVRDLLSSISNEACLEEDFQADQIMVMPLRERWMLFGQWKRVYREIIEQDVRESTEKYQAQIKEYNELKGKALAALCRTADVIGMTTTGAAKNRSLLESLGAKIVIVEEAAEVLESHIVCSLTQDCQQLIMIGDHQQLRPSVNVYDLAKKYQLDVSLFERLILGGMKAVRLGVQHRMRPEIVRLIVPTIYEELENYSTVYNHPHVPGMEHDVFFYHHNYPENCMFQTKTPQNNHSVMKSVLTEVQRSVTGHFFLLRLFYRQQLTLRAVFFDKVVHPSYYKHQSDFNMPVFVVQMSVPLISTRNFL</sequence>
<dbReference type="OrthoDB" id="2423195at2759"/>
<dbReference type="Pfam" id="PF25396">
    <property type="entry name" value="ZNFX1"/>
    <property type="match status" value="1"/>
</dbReference>
<gene>
    <name evidence="4" type="ORF">DGAL_LOCUS14628</name>
</gene>
<dbReference type="Pfam" id="PF13086">
    <property type="entry name" value="AAA_11"/>
    <property type="match status" value="1"/>
</dbReference>
<evidence type="ECO:0000313" key="5">
    <source>
        <dbReference type="Proteomes" id="UP000789390"/>
    </source>
</evidence>
<feature type="region of interest" description="Disordered" evidence="1">
    <location>
        <begin position="482"/>
        <end position="515"/>
    </location>
</feature>
<dbReference type="FunFam" id="3.40.50.300:FF:003706">
    <property type="entry name" value="Uncharacterized protein"/>
    <property type="match status" value="1"/>
</dbReference>
<accession>A0A8J2RYW6</accession>
<dbReference type="Proteomes" id="UP000789390">
    <property type="component" value="Unassembled WGS sequence"/>
</dbReference>